<evidence type="ECO:0000259" key="2">
    <source>
        <dbReference type="Pfam" id="PF13193"/>
    </source>
</evidence>
<keyword evidence="4" id="KW-1185">Reference proteome</keyword>
<dbReference type="EMBL" id="CP060131">
    <property type="protein sequence ID" value="QNG50360.1"/>
    <property type="molecule type" value="Genomic_DNA"/>
</dbReference>
<feature type="domain" description="AMP-dependent synthetase/ligase" evidence="1">
    <location>
        <begin position="8"/>
        <end position="365"/>
    </location>
</feature>
<feature type="domain" description="AMP-binding enzyme C-terminal" evidence="2">
    <location>
        <begin position="415"/>
        <end position="491"/>
    </location>
</feature>
<dbReference type="RefSeq" id="WP_185717122.1">
    <property type="nucleotide sequence ID" value="NZ_BAAAWI010000001.1"/>
</dbReference>
<organism evidence="3 4">
    <name type="scientific">Pseudonocardia petroleophila</name>
    <dbReference type="NCBI Taxonomy" id="37331"/>
    <lineage>
        <taxon>Bacteria</taxon>
        <taxon>Bacillati</taxon>
        <taxon>Actinomycetota</taxon>
        <taxon>Actinomycetes</taxon>
        <taxon>Pseudonocardiales</taxon>
        <taxon>Pseudonocardiaceae</taxon>
        <taxon>Pseudonocardia</taxon>
    </lineage>
</organism>
<evidence type="ECO:0000259" key="1">
    <source>
        <dbReference type="Pfam" id="PF00501"/>
    </source>
</evidence>
<dbReference type="PANTHER" id="PTHR43767:SF7">
    <property type="entry name" value="MEDIUM_LONG-CHAIN-FATTY-ACID--COA LIGASE FADD8"/>
    <property type="match status" value="1"/>
</dbReference>
<dbReference type="KEGG" id="ppel:H6H00_19185"/>
<dbReference type="InterPro" id="IPR045851">
    <property type="entry name" value="AMP-bd_C_sf"/>
</dbReference>
<dbReference type="Gene3D" id="3.30.300.30">
    <property type="match status" value="1"/>
</dbReference>
<protein>
    <submittedName>
        <fullName evidence="3">AMP-binding protein</fullName>
    </submittedName>
</protein>
<dbReference type="InterPro" id="IPR000873">
    <property type="entry name" value="AMP-dep_synth/lig_dom"/>
</dbReference>
<dbReference type="InterPro" id="IPR042099">
    <property type="entry name" value="ANL_N_sf"/>
</dbReference>
<name>A0A7G7MC49_9PSEU</name>
<dbReference type="PANTHER" id="PTHR43767">
    <property type="entry name" value="LONG-CHAIN-FATTY-ACID--COA LIGASE"/>
    <property type="match status" value="1"/>
</dbReference>
<proteinExistence type="predicted"/>
<dbReference type="AlphaFoldDB" id="A0A7G7MC49"/>
<dbReference type="InterPro" id="IPR025110">
    <property type="entry name" value="AMP-bd_C"/>
</dbReference>
<dbReference type="InterPro" id="IPR020845">
    <property type="entry name" value="AMP-binding_CS"/>
</dbReference>
<dbReference type="Gene3D" id="3.40.50.12780">
    <property type="entry name" value="N-terminal domain of ligase-like"/>
    <property type="match status" value="1"/>
</dbReference>
<evidence type="ECO:0000313" key="3">
    <source>
        <dbReference type="EMBL" id="QNG50360.1"/>
    </source>
</evidence>
<dbReference type="Proteomes" id="UP000515728">
    <property type="component" value="Chromosome"/>
</dbReference>
<reference evidence="3 4" key="1">
    <citation type="submission" date="2020-08" db="EMBL/GenBank/DDBJ databases">
        <authorList>
            <person name="Mo P."/>
        </authorList>
    </citation>
    <scope>NUCLEOTIDE SEQUENCE [LARGE SCALE GENOMIC DNA]</scope>
    <source>
        <strain evidence="3 4">CGMCC 4.1532</strain>
    </source>
</reference>
<dbReference type="InterPro" id="IPR050237">
    <property type="entry name" value="ATP-dep_AMP-bd_enzyme"/>
</dbReference>
<accession>A0A7G7MC49</accession>
<sequence>MDVRGLMRRSAQHYAERTAVVSGDRRLTFAQAWSRGLRLANGLLALGLDPGDRVAVLEDNGIGAQDMYAGAAAAGLVRVPLYARDARRAHADNMAGTGCRALVVSQRYLPDVAGLVDELPDLEHVIVRDDGYEDWLAAQPDTDPDPRIEPDDYFIIRHTGGTTGRAKGVANTHRTWIASGRDWTYNLPPVQVGDVCLHVGPISHGSGYLYLPMWLQGAANVLLPAADPAGCLEAMERERVGYMFCVPALLGALTQHPDAQRRDFSALKVVLVAGAPISDATALAARDLFGPVLHQLYGQTEALPACAMGPQEWFSTVEGSTPLRSAGRPLPFAELEIRGPDDEALPVGQEGQIAIRCEGQMTGFWNDPEKTAARLVDGWVLTGDVGTMDANGYLYVLDRMDDMIISGGFNIWPAELENAIASHPAVREVAVFGVPHERWGETPMAVCVTDPGAAVTEQEIIDLVAGALGSYKKPGRVEFRTEELPKSPVGKLQRKALREPHWAGRERRVSGV</sequence>
<dbReference type="SUPFAM" id="SSF56801">
    <property type="entry name" value="Acetyl-CoA synthetase-like"/>
    <property type="match status" value="1"/>
</dbReference>
<dbReference type="Pfam" id="PF13193">
    <property type="entry name" value="AMP-binding_C"/>
    <property type="match status" value="1"/>
</dbReference>
<dbReference type="GO" id="GO:0016877">
    <property type="term" value="F:ligase activity, forming carbon-sulfur bonds"/>
    <property type="evidence" value="ECO:0007669"/>
    <property type="project" value="UniProtKB-ARBA"/>
</dbReference>
<gene>
    <name evidence="3" type="ORF">H6H00_19185</name>
</gene>
<dbReference type="Pfam" id="PF00501">
    <property type="entry name" value="AMP-binding"/>
    <property type="match status" value="1"/>
</dbReference>
<dbReference type="PROSITE" id="PS00455">
    <property type="entry name" value="AMP_BINDING"/>
    <property type="match status" value="1"/>
</dbReference>
<evidence type="ECO:0000313" key="4">
    <source>
        <dbReference type="Proteomes" id="UP000515728"/>
    </source>
</evidence>